<dbReference type="Pfam" id="PF02719">
    <property type="entry name" value="Polysacc_synt_2"/>
    <property type="match status" value="1"/>
</dbReference>
<dbReference type="InterPro" id="IPR003869">
    <property type="entry name" value="Polysac_CapD-like"/>
</dbReference>
<dbReference type="RefSeq" id="WP_229804041.1">
    <property type="nucleotide sequence ID" value="NZ_BMYQ01000002.1"/>
</dbReference>
<dbReference type="PANTHER" id="PTHR43318">
    <property type="entry name" value="UDP-N-ACETYLGLUCOSAMINE 4,6-DEHYDRATASE"/>
    <property type="match status" value="1"/>
</dbReference>
<dbReference type="PANTHER" id="PTHR43318:SF1">
    <property type="entry name" value="POLYSACCHARIDE BIOSYNTHESIS PROTEIN EPSC-RELATED"/>
    <property type="match status" value="1"/>
</dbReference>
<organism evidence="4 5">
    <name type="scientific">Gemmobacter lanyuensis</name>
    <dbReference type="NCBI Taxonomy" id="1054497"/>
    <lineage>
        <taxon>Bacteria</taxon>
        <taxon>Pseudomonadati</taxon>
        <taxon>Pseudomonadota</taxon>
        <taxon>Alphaproteobacteria</taxon>
        <taxon>Rhodobacterales</taxon>
        <taxon>Paracoccaceae</taxon>
        <taxon>Gemmobacter</taxon>
    </lineage>
</organism>
<evidence type="ECO:0000259" key="3">
    <source>
        <dbReference type="Pfam" id="PF02719"/>
    </source>
</evidence>
<feature type="transmembrane region" description="Helical" evidence="2">
    <location>
        <begin position="26"/>
        <end position="48"/>
    </location>
</feature>
<dbReference type="AlphaFoldDB" id="A0A918ISH2"/>
<comment type="caution">
    <text evidence="4">The sequence shown here is derived from an EMBL/GenBank/DDBJ whole genome shotgun (WGS) entry which is preliminary data.</text>
</comment>
<feature type="transmembrane region" description="Helical" evidence="2">
    <location>
        <begin position="60"/>
        <end position="80"/>
    </location>
</feature>
<evidence type="ECO:0000313" key="5">
    <source>
        <dbReference type="Proteomes" id="UP000628984"/>
    </source>
</evidence>
<reference evidence="4" key="2">
    <citation type="submission" date="2020-09" db="EMBL/GenBank/DDBJ databases">
        <authorList>
            <person name="Sun Q."/>
            <person name="Kim S."/>
        </authorList>
    </citation>
    <scope>NUCLEOTIDE SEQUENCE</scope>
    <source>
        <strain evidence="4">KCTC 23714</strain>
    </source>
</reference>
<evidence type="ECO:0000313" key="4">
    <source>
        <dbReference type="EMBL" id="GGW25694.1"/>
    </source>
</evidence>
<dbReference type="Gene3D" id="3.40.50.720">
    <property type="entry name" value="NAD(P)-binding Rossmann-like Domain"/>
    <property type="match status" value="2"/>
</dbReference>
<dbReference type="Proteomes" id="UP000628984">
    <property type="component" value="Unassembled WGS sequence"/>
</dbReference>
<dbReference type="InterPro" id="IPR036291">
    <property type="entry name" value="NAD(P)-bd_dom_sf"/>
</dbReference>
<dbReference type="SUPFAM" id="SSF51735">
    <property type="entry name" value="NAD(P)-binding Rossmann-fold domains"/>
    <property type="match status" value="1"/>
</dbReference>
<reference evidence="4" key="1">
    <citation type="journal article" date="2014" name="Int. J. Syst. Evol. Microbiol.">
        <title>Complete genome sequence of Corynebacterium casei LMG S-19264T (=DSM 44701T), isolated from a smear-ripened cheese.</title>
        <authorList>
            <consortium name="US DOE Joint Genome Institute (JGI-PGF)"/>
            <person name="Walter F."/>
            <person name="Albersmeier A."/>
            <person name="Kalinowski J."/>
            <person name="Ruckert C."/>
        </authorList>
    </citation>
    <scope>NUCLEOTIDE SEQUENCE</scope>
    <source>
        <strain evidence="4">KCTC 23714</strain>
    </source>
</reference>
<feature type="transmembrane region" description="Helical" evidence="2">
    <location>
        <begin position="123"/>
        <end position="149"/>
    </location>
</feature>
<dbReference type="CDD" id="cd05237">
    <property type="entry name" value="UDP_invert_4-6DH_SDR_e"/>
    <property type="match status" value="1"/>
</dbReference>
<evidence type="ECO:0000256" key="2">
    <source>
        <dbReference type="SAM" id="Phobius"/>
    </source>
</evidence>
<accession>A0A918ISH2</accession>
<dbReference type="InterPro" id="IPR029063">
    <property type="entry name" value="SAM-dependent_MTases_sf"/>
</dbReference>
<evidence type="ECO:0000256" key="1">
    <source>
        <dbReference type="ARBA" id="ARBA00007430"/>
    </source>
</evidence>
<dbReference type="Pfam" id="PF13727">
    <property type="entry name" value="CoA_binding_3"/>
    <property type="match status" value="1"/>
</dbReference>
<dbReference type="SUPFAM" id="SSF53335">
    <property type="entry name" value="S-adenosyl-L-methionine-dependent methyltransferases"/>
    <property type="match status" value="1"/>
</dbReference>
<sequence>MNMMMRHFRHVLFAVQSNLSRRNKQFVLLCLDIVLPPVILLLTLALLGRGILATVSFYELAYLLPMVAVLGALISSWLGLPRVQLKSYDTMAMMRTGIYAAGMTVIGTVLVEAVVPNFPAAGSVIFGMTLFLTSVGLRLALFYMLLWVLRHDKPKQRVMIYGAGTTGVQLVAALRSHERIVPVAFIDDNDSLHSTTVSGLRVLPPSRIEELAEQYDVKRVILAMPSVSPPKIARLSRQLRGMGLKVQSLPSFAQLLGEEELIDQLSSVAAGQFLGRDQISHHLQRADEAYRGKSILVSGAGGSIGSELCRQLLNYAPGRLVLYEVSEVALYNIDRELREKAEACGVEIVPVLGSVTDSRLTRMVITANRIDVVFHAAAYKHVPLVEINPLAGLANNVLGTRTLAEVSHEAGVGRFILVSSDKAVRPTNVMGASKRLAELVVQDMAKRSRGTVFSMVRFGNVLGSSGSVIPLFKEQIARGGPVTLTHEDITRYFMTIAEAAQLVLLAGSFSDAETSRGGDVFVLDMGQPVRIRDVAVQMIQAAGYSVRDEAHPDGDIEIVVTGLRPGEKLHEELLIGEGQLTTPHSKIMRAREESLSELEMASALRALREAVALGQEEAARAVIIRWVNGYRPAAHATAAQ</sequence>
<comment type="similarity">
    <text evidence="1">Belongs to the polysaccharide synthase family.</text>
</comment>
<gene>
    <name evidence="4" type="primary">wcaG</name>
    <name evidence="4" type="ORF">GCM10011452_11970</name>
</gene>
<proteinExistence type="inferred from homology"/>
<protein>
    <submittedName>
        <fullName evidence="4">Nucleotide sugar epimerase</fullName>
    </submittedName>
</protein>
<name>A0A918ISH2_9RHOB</name>
<dbReference type="EMBL" id="BMYQ01000002">
    <property type="protein sequence ID" value="GGW25694.1"/>
    <property type="molecule type" value="Genomic_DNA"/>
</dbReference>
<keyword evidence="2" id="KW-1133">Transmembrane helix</keyword>
<feature type="transmembrane region" description="Helical" evidence="2">
    <location>
        <begin position="92"/>
        <end position="111"/>
    </location>
</feature>
<keyword evidence="5" id="KW-1185">Reference proteome</keyword>
<keyword evidence="2" id="KW-0812">Transmembrane</keyword>
<keyword evidence="2" id="KW-0472">Membrane</keyword>
<feature type="domain" description="Polysaccharide biosynthesis protein CapD-like" evidence="3">
    <location>
        <begin position="295"/>
        <end position="591"/>
    </location>
</feature>
<dbReference type="InterPro" id="IPR051203">
    <property type="entry name" value="Polysaccharide_Synthase-Rel"/>
</dbReference>